<dbReference type="EMBL" id="KZ819841">
    <property type="protein sequence ID" value="PWN51464.1"/>
    <property type="molecule type" value="Genomic_DNA"/>
</dbReference>
<organism evidence="1 2">
    <name type="scientific">Violaceomyces palustris</name>
    <dbReference type="NCBI Taxonomy" id="1673888"/>
    <lineage>
        <taxon>Eukaryota</taxon>
        <taxon>Fungi</taxon>
        <taxon>Dikarya</taxon>
        <taxon>Basidiomycota</taxon>
        <taxon>Ustilaginomycotina</taxon>
        <taxon>Ustilaginomycetes</taxon>
        <taxon>Violaceomycetales</taxon>
        <taxon>Violaceomycetaceae</taxon>
        <taxon>Violaceomyces</taxon>
    </lineage>
</organism>
<dbReference type="Proteomes" id="UP000245626">
    <property type="component" value="Unassembled WGS sequence"/>
</dbReference>
<accession>A0ACD0P061</accession>
<protein>
    <submittedName>
        <fullName evidence="1">MFS general substrate transporter</fullName>
    </submittedName>
</protein>
<evidence type="ECO:0000313" key="2">
    <source>
        <dbReference type="Proteomes" id="UP000245626"/>
    </source>
</evidence>
<reference evidence="1 2" key="1">
    <citation type="journal article" date="2018" name="Mol. Biol. Evol.">
        <title>Broad Genomic Sampling Reveals a Smut Pathogenic Ancestry of the Fungal Clade Ustilaginomycotina.</title>
        <authorList>
            <person name="Kijpornyongpan T."/>
            <person name="Mondo S.J."/>
            <person name="Barry K."/>
            <person name="Sandor L."/>
            <person name="Lee J."/>
            <person name="Lipzen A."/>
            <person name="Pangilinan J."/>
            <person name="LaButti K."/>
            <person name="Hainaut M."/>
            <person name="Henrissat B."/>
            <person name="Grigoriev I.V."/>
            <person name="Spatafora J.W."/>
            <person name="Aime M.C."/>
        </authorList>
    </citation>
    <scope>NUCLEOTIDE SEQUENCE [LARGE SCALE GENOMIC DNA]</scope>
    <source>
        <strain evidence="1 2">SA 807</strain>
    </source>
</reference>
<sequence length="568" mass="62183">MASPDDRKVVQPASTSSHGPSESPPSDVEAPQQRGVTRIEALYKVLGKGALGVWVFYVAIAAICYLTGLEGSTTGRYTPIVTSAFNDHSALATIATAEGIMTAVCKPFIAKVADITSRQHAYLVVTTLYVLGFVIIASARNITAVCIGRVLSTLGSAGLDLITDIIVADLTPLQWRGVMTALTSAPYIINAYVGSEIATHFIDMKNGWRWGYGMFCIMIPSVMTPALCVLFWADRKAQRQGLLSFSASPYDTRSFFQLVREFAIQIDLFGLLLLGFAWSLIFLPFTLAKNAKGGYDNPSMIAMLCVGFVLLIGFGIWEKFFARVPMMPKRILTNRTFQMAVTIDIFYFMSGTLRSTYYSSYVYIVTNWNTRQWNYFLTTETVGLCVFGICAGLLQRATHRYKWIQLTGICIRMLGMGITIYARGPNATTVALVWTQILISMGGACSVVGTRVASQGSVPHQDLATVIALLSLWTKLGGAMGSAIAGAVWTGNMLPNMERELPQVSQTILKSLYASITTVKTKYAFGSEVRNGVIRAYDKTVLPLFVSSLCISKSFRSPTLPFPVRMAR</sequence>
<gene>
    <name evidence="1" type="ORF">IE53DRAFT_342298</name>
</gene>
<evidence type="ECO:0000313" key="1">
    <source>
        <dbReference type="EMBL" id="PWN51464.1"/>
    </source>
</evidence>
<proteinExistence type="predicted"/>
<name>A0ACD0P061_9BASI</name>
<keyword evidence="2" id="KW-1185">Reference proteome</keyword>